<dbReference type="InterPro" id="IPR000690">
    <property type="entry name" value="Matrin/U1-C_Znf_C2H2"/>
</dbReference>
<dbReference type="InterPro" id="IPR001202">
    <property type="entry name" value="WW_dom"/>
</dbReference>
<dbReference type="SMART" id="SM00456">
    <property type="entry name" value="WW"/>
    <property type="match status" value="1"/>
</dbReference>
<dbReference type="WBParaSite" id="nRc.2.0.1.t07275-RA">
    <property type="protein sequence ID" value="nRc.2.0.1.t07275-RA"/>
    <property type="gene ID" value="nRc.2.0.1.g07275"/>
</dbReference>
<dbReference type="InterPro" id="IPR003604">
    <property type="entry name" value="Matrin/U1-like-C_Znf_C2H2"/>
</dbReference>
<evidence type="ECO:0000256" key="6">
    <source>
        <dbReference type="SAM" id="MobiDB-lite"/>
    </source>
</evidence>
<feature type="region of interest" description="Disordered" evidence="6">
    <location>
        <begin position="182"/>
        <end position="233"/>
    </location>
</feature>
<dbReference type="CDD" id="cd00201">
    <property type="entry name" value="WW"/>
    <property type="match status" value="1"/>
</dbReference>
<evidence type="ECO:0000313" key="10">
    <source>
        <dbReference type="WBParaSite" id="nRc.2.0.1.t07275-RA"/>
    </source>
</evidence>
<accession>A0A915HZG5</accession>
<keyword evidence="2" id="KW-0479">Metal-binding</keyword>
<dbReference type="Gene3D" id="2.20.70.10">
    <property type="match status" value="1"/>
</dbReference>
<feature type="region of interest" description="Disordered" evidence="6">
    <location>
        <begin position="295"/>
        <end position="330"/>
    </location>
</feature>
<evidence type="ECO:0000313" key="9">
    <source>
        <dbReference type="Proteomes" id="UP000887565"/>
    </source>
</evidence>
<keyword evidence="5" id="KW-0539">Nucleus</keyword>
<evidence type="ECO:0000259" key="8">
    <source>
        <dbReference type="PROSITE" id="PS50171"/>
    </source>
</evidence>
<name>A0A915HZG5_ROMCU</name>
<feature type="compositionally biased region" description="Low complexity" evidence="6">
    <location>
        <begin position="298"/>
        <end position="318"/>
    </location>
</feature>
<keyword evidence="3" id="KW-0863">Zinc-finger</keyword>
<sequence length="330" mass="37292">MADVWRSVPKKFCNLCKCWFYDNRVSIEHHERGARHQENVRNKIRDTARKGREKSREDFETRKALAQMERDALKSYTKHDLAGQKIPASAHNRIANFGTAGSNSVANLEQPILKFRPGVSTIWREAVDPQTSVKYYWNSKTHETKWEQPEEGFLSVAEQEIAAQMENPNFTVEMLELSAKHSAPPLKSNSDAAVATAITSKASESPPHKKKRTTDVESAKEELEQSQSEPKKLTVAACTENSLISDVKIPMAAPMIGKWTVVEQEINRPVEAQPEEDEDEVDELEKKKIKFEERKIPLSKSSSSSKAPISFKKSAKSSGNRNLRNRGDDD</sequence>
<evidence type="ECO:0000259" key="7">
    <source>
        <dbReference type="PROSITE" id="PS50020"/>
    </source>
</evidence>
<dbReference type="GO" id="GO:0003723">
    <property type="term" value="F:RNA binding"/>
    <property type="evidence" value="ECO:0007669"/>
    <property type="project" value="TreeGrafter"/>
</dbReference>
<evidence type="ECO:0000256" key="3">
    <source>
        <dbReference type="ARBA" id="ARBA00022771"/>
    </source>
</evidence>
<reference evidence="10" key="1">
    <citation type="submission" date="2022-11" db="UniProtKB">
        <authorList>
            <consortium name="WormBaseParasite"/>
        </authorList>
    </citation>
    <scope>IDENTIFICATION</scope>
</reference>
<dbReference type="SMART" id="SM00451">
    <property type="entry name" value="ZnF_U1"/>
    <property type="match status" value="1"/>
</dbReference>
<keyword evidence="4" id="KW-0862">Zinc</keyword>
<proteinExistence type="predicted"/>
<dbReference type="PROSITE" id="PS50020">
    <property type="entry name" value="WW_DOMAIN_2"/>
    <property type="match status" value="1"/>
</dbReference>
<dbReference type="InterPro" id="IPR036020">
    <property type="entry name" value="WW_dom_sf"/>
</dbReference>
<dbReference type="OMA" id="IDPMRLE"/>
<feature type="compositionally biased region" description="Basic and acidic residues" evidence="6">
    <location>
        <begin position="213"/>
        <end position="223"/>
    </location>
</feature>
<organism evidence="9 10">
    <name type="scientific">Romanomermis culicivorax</name>
    <name type="common">Nematode worm</name>
    <dbReference type="NCBI Taxonomy" id="13658"/>
    <lineage>
        <taxon>Eukaryota</taxon>
        <taxon>Metazoa</taxon>
        <taxon>Ecdysozoa</taxon>
        <taxon>Nematoda</taxon>
        <taxon>Enoplea</taxon>
        <taxon>Dorylaimia</taxon>
        <taxon>Mermithida</taxon>
        <taxon>Mermithoidea</taxon>
        <taxon>Mermithidae</taxon>
        <taxon>Romanomermis</taxon>
    </lineage>
</organism>
<dbReference type="Proteomes" id="UP000887565">
    <property type="component" value="Unplaced"/>
</dbReference>
<dbReference type="SUPFAM" id="SSF51045">
    <property type="entry name" value="WW domain"/>
    <property type="match status" value="1"/>
</dbReference>
<dbReference type="GO" id="GO:0071011">
    <property type="term" value="C:precatalytic spliceosome"/>
    <property type="evidence" value="ECO:0007669"/>
    <property type="project" value="TreeGrafter"/>
</dbReference>
<dbReference type="GO" id="GO:0000398">
    <property type="term" value="P:mRNA splicing, via spliceosome"/>
    <property type="evidence" value="ECO:0007669"/>
    <property type="project" value="InterPro"/>
</dbReference>
<dbReference type="PANTHER" id="PTHR13173:SF10">
    <property type="entry name" value="WW DOMAIN-BINDING PROTEIN 4"/>
    <property type="match status" value="1"/>
</dbReference>
<comment type="subcellular location">
    <subcellularLocation>
        <location evidence="1">Nucleus</location>
    </subcellularLocation>
</comment>
<evidence type="ECO:0000256" key="1">
    <source>
        <dbReference type="ARBA" id="ARBA00004123"/>
    </source>
</evidence>
<feature type="domain" description="WW" evidence="7">
    <location>
        <begin position="117"/>
        <end position="151"/>
    </location>
</feature>
<dbReference type="Pfam" id="PF06220">
    <property type="entry name" value="zf-U1"/>
    <property type="match status" value="1"/>
</dbReference>
<dbReference type="Gene3D" id="3.30.160.60">
    <property type="entry name" value="Classic Zinc Finger"/>
    <property type="match status" value="1"/>
</dbReference>
<dbReference type="AlphaFoldDB" id="A0A915HZG5"/>
<dbReference type="PANTHER" id="PTHR13173">
    <property type="entry name" value="WW DOMAIN BINDING PROTEIN 4"/>
    <property type="match status" value="1"/>
</dbReference>
<evidence type="ECO:0000256" key="4">
    <source>
        <dbReference type="ARBA" id="ARBA00022833"/>
    </source>
</evidence>
<feature type="domain" description="Matrin-type" evidence="8">
    <location>
        <begin position="11"/>
        <end position="42"/>
    </location>
</feature>
<feature type="compositionally biased region" description="Polar residues" evidence="6">
    <location>
        <begin position="187"/>
        <end position="203"/>
    </location>
</feature>
<dbReference type="PROSITE" id="PS50171">
    <property type="entry name" value="ZF_MATRIN"/>
    <property type="match status" value="1"/>
</dbReference>
<evidence type="ECO:0000256" key="2">
    <source>
        <dbReference type="ARBA" id="ARBA00022723"/>
    </source>
</evidence>
<evidence type="ECO:0000256" key="5">
    <source>
        <dbReference type="ARBA" id="ARBA00023242"/>
    </source>
</evidence>
<dbReference type="InterPro" id="IPR040023">
    <property type="entry name" value="WBP4"/>
</dbReference>
<protein>
    <submittedName>
        <fullName evidence="10">WW domain-binding protein 4</fullName>
    </submittedName>
</protein>
<keyword evidence="9" id="KW-1185">Reference proteome</keyword>
<dbReference type="GO" id="GO:0008270">
    <property type="term" value="F:zinc ion binding"/>
    <property type="evidence" value="ECO:0007669"/>
    <property type="project" value="UniProtKB-KW"/>
</dbReference>
<dbReference type="InterPro" id="IPR013085">
    <property type="entry name" value="U1-CZ_Znf_C2H2"/>
</dbReference>